<dbReference type="PANTHER" id="PTHR30121">
    <property type="entry name" value="UNCHARACTERIZED PROTEIN YJGR-RELATED"/>
    <property type="match status" value="1"/>
</dbReference>
<dbReference type="InterPro" id="IPR051162">
    <property type="entry name" value="T4SS_component"/>
</dbReference>
<keyword evidence="3" id="KW-1185">Reference proteome</keyword>
<evidence type="ECO:0000313" key="3">
    <source>
        <dbReference type="Proteomes" id="UP000272924"/>
    </source>
</evidence>
<dbReference type="Gene3D" id="1.10.8.730">
    <property type="match status" value="1"/>
</dbReference>
<protein>
    <submittedName>
        <fullName evidence="2">DUF87 domain-containing protein</fullName>
    </submittedName>
</protein>
<sequence>MHFFQKKGSQNTVTLSKAEKERAKRLRRTMKASTQNSLNYRYLLPDGLMKITKDCYSKTYHLGDVSYITATEQERIDIIETNADIYNSLDIENEYQLLILNRRVENNVLENIRYELQGDVSDCYRKEYNEMIADCFSEDQNSFKVEKYITLTAQADHKGQADRILDDTAASIEAQYGGMGISFKECDGLDRLTIFRKILRNEAFLDFDYQDIAISGLSTKDFISPNYLKFEKDYMRIDDRFARVLYVRQYPTFLNDKLIKNILDTGIELAIAVYCKPYETASALKKINTIGSSARREMIKGQKTGFKEGISEDLAVGGKAKETSRETEKWTAELQDNDQKMFSGVIAIFFMADSLEELNNYTERVKRSVRKNTVDLEKLYLYQEEALNTILPIGKAFIDVKKRFMRDMTTANLATQVPFTNIDLQSTSPRAIFYGQNQLSKNPIKLDRKRDLNTGSGAIFGISGSGKSVLAKGGEIIPTLLRHTEDQIIIVDPEAEYVDIGREFGAEIINVAPGSSNHFNLLDLPEQDKLQAEDSDPIGQKANLLTTLFENIFSEVSDEEFAMIDRVTRLTYEQFPKPTLREWQKGMEAQPEEVAKALALKAEPYTMGSNDIFAHPTNVNMNNRFVIFNLKQLSGKLKPFALLVIQDYIWNQVVNHQGKTTTWLYFDELQLYFKNKIQATFFTELYSRIRKYGAIPTGITQNPETVLSMEEGRKLVANCEFLVLLKLKLTDLEALSQVFTLTPSLERFVLRPKAKGTGLIVAGDTIVPFENPIPKNTKLYQLVATDS</sequence>
<dbReference type="AlphaFoldDB" id="A0A3S9MSC5"/>
<feature type="domain" description="Helicase HerA central" evidence="1">
    <location>
        <begin position="440"/>
        <end position="558"/>
    </location>
</feature>
<dbReference type="Pfam" id="PF01935">
    <property type="entry name" value="DUF87"/>
    <property type="match status" value="1"/>
</dbReference>
<dbReference type="PANTHER" id="PTHR30121:SF6">
    <property type="entry name" value="SLR6007 PROTEIN"/>
    <property type="match status" value="1"/>
</dbReference>
<dbReference type="Gene3D" id="3.40.50.300">
    <property type="entry name" value="P-loop containing nucleotide triphosphate hydrolases"/>
    <property type="match status" value="1"/>
</dbReference>
<evidence type="ECO:0000313" key="2">
    <source>
        <dbReference type="EMBL" id="AZQ42037.1"/>
    </source>
</evidence>
<name>A0A3S9MSC5_9STRE</name>
<reference evidence="3" key="1">
    <citation type="submission" date="2018-12" db="EMBL/GenBank/DDBJ databases">
        <title>Genome sequencing of Streptococcus sp. KCOM 2412 (= ChDC F135).</title>
        <authorList>
            <person name="Kook J.-K."/>
            <person name="Park S.-N."/>
            <person name="Lim Y.K."/>
        </authorList>
    </citation>
    <scope>NUCLEOTIDE SEQUENCE [LARGE SCALE GENOMIC DNA]</scope>
    <source>
        <strain evidence="3">KCOM 2412</strain>
    </source>
</reference>
<dbReference type="InterPro" id="IPR027417">
    <property type="entry name" value="P-loop_NTPase"/>
</dbReference>
<organism evidence="2 3">
    <name type="scientific">Streptococcus periodonticum</name>
    <dbReference type="NCBI Taxonomy" id="2490633"/>
    <lineage>
        <taxon>Bacteria</taxon>
        <taxon>Bacillati</taxon>
        <taxon>Bacillota</taxon>
        <taxon>Bacilli</taxon>
        <taxon>Lactobacillales</taxon>
        <taxon>Streptococcaceae</taxon>
        <taxon>Streptococcus</taxon>
    </lineage>
</organism>
<dbReference type="Proteomes" id="UP000272924">
    <property type="component" value="Chromosome"/>
</dbReference>
<evidence type="ECO:0000259" key="1">
    <source>
        <dbReference type="Pfam" id="PF01935"/>
    </source>
</evidence>
<dbReference type="InterPro" id="IPR002789">
    <property type="entry name" value="HerA_central"/>
</dbReference>
<accession>A0A3S9MSC5</accession>
<gene>
    <name evidence="2" type="ORF">EHW89_06010</name>
</gene>
<dbReference type="EMBL" id="CP034543">
    <property type="protein sequence ID" value="AZQ42037.1"/>
    <property type="molecule type" value="Genomic_DNA"/>
</dbReference>
<dbReference type="RefSeq" id="WP_126467305.1">
    <property type="nucleotide sequence ID" value="NZ_CP034543.1"/>
</dbReference>
<proteinExistence type="predicted"/>
<dbReference type="KEGG" id="spei:EHW89_06010"/>
<dbReference type="NCBIfam" id="NF045971">
    <property type="entry name" value="conju_CD1110"/>
    <property type="match status" value="1"/>
</dbReference>
<dbReference type="SUPFAM" id="SSF52540">
    <property type="entry name" value="P-loop containing nucleoside triphosphate hydrolases"/>
    <property type="match status" value="1"/>
</dbReference>